<protein>
    <recommendedName>
        <fullName evidence="2">Protein kinase domain-containing protein</fullName>
    </recommendedName>
</protein>
<dbReference type="GO" id="GO:0004674">
    <property type="term" value="F:protein serine/threonine kinase activity"/>
    <property type="evidence" value="ECO:0007669"/>
    <property type="project" value="TreeGrafter"/>
</dbReference>
<dbReference type="PANTHER" id="PTHR44329:SF214">
    <property type="entry name" value="PROTEIN KINASE DOMAIN-CONTAINING PROTEIN"/>
    <property type="match status" value="1"/>
</dbReference>
<dbReference type="GO" id="GO:0005524">
    <property type="term" value="F:ATP binding"/>
    <property type="evidence" value="ECO:0007669"/>
    <property type="project" value="InterPro"/>
</dbReference>
<feature type="region of interest" description="Disordered" evidence="1">
    <location>
        <begin position="1109"/>
        <end position="1145"/>
    </location>
</feature>
<dbReference type="EMBL" id="JAACJO010000002">
    <property type="protein sequence ID" value="KAF5361829.1"/>
    <property type="molecule type" value="Genomic_DNA"/>
</dbReference>
<gene>
    <name evidence="3" type="ORF">D9756_002613</name>
</gene>
<feature type="domain" description="Protein kinase" evidence="2">
    <location>
        <begin position="38"/>
        <end position="399"/>
    </location>
</feature>
<feature type="compositionally biased region" description="Basic and acidic residues" evidence="1">
    <location>
        <begin position="1109"/>
        <end position="1123"/>
    </location>
</feature>
<dbReference type="InterPro" id="IPR008271">
    <property type="entry name" value="Ser/Thr_kinase_AS"/>
</dbReference>
<accession>A0A8H5GBE7</accession>
<evidence type="ECO:0000313" key="4">
    <source>
        <dbReference type="Proteomes" id="UP000559027"/>
    </source>
</evidence>
<feature type="domain" description="Protein kinase" evidence="2">
    <location>
        <begin position="900"/>
        <end position="1180"/>
    </location>
</feature>
<dbReference type="OrthoDB" id="4062651at2759"/>
<dbReference type="Pfam" id="PF00069">
    <property type="entry name" value="Pkinase"/>
    <property type="match status" value="3"/>
</dbReference>
<dbReference type="SMART" id="SM00220">
    <property type="entry name" value="S_TKc"/>
    <property type="match status" value="2"/>
</dbReference>
<dbReference type="PROSITE" id="PS00108">
    <property type="entry name" value="PROTEIN_KINASE_ST"/>
    <property type="match status" value="1"/>
</dbReference>
<evidence type="ECO:0000256" key="1">
    <source>
        <dbReference type="SAM" id="MobiDB-lite"/>
    </source>
</evidence>
<organism evidence="3 4">
    <name type="scientific">Leucocoprinus leucothites</name>
    <dbReference type="NCBI Taxonomy" id="201217"/>
    <lineage>
        <taxon>Eukaryota</taxon>
        <taxon>Fungi</taxon>
        <taxon>Dikarya</taxon>
        <taxon>Basidiomycota</taxon>
        <taxon>Agaricomycotina</taxon>
        <taxon>Agaricomycetes</taxon>
        <taxon>Agaricomycetidae</taxon>
        <taxon>Agaricales</taxon>
        <taxon>Agaricineae</taxon>
        <taxon>Agaricaceae</taxon>
        <taxon>Leucocoprinus</taxon>
    </lineage>
</organism>
<comment type="caution">
    <text evidence="3">The sequence shown here is derived from an EMBL/GenBank/DDBJ whole genome shotgun (WGS) entry which is preliminary data.</text>
</comment>
<reference evidence="3 4" key="1">
    <citation type="journal article" date="2020" name="ISME J.">
        <title>Uncovering the hidden diversity of litter-decomposition mechanisms in mushroom-forming fungi.</title>
        <authorList>
            <person name="Floudas D."/>
            <person name="Bentzer J."/>
            <person name="Ahren D."/>
            <person name="Johansson T."/>
            <person name="Persson P."/>
            <person name="Tunlid A."/>
        </authorList>
    </citation>
    <scope>NUCLEOTIDE SEQUENCE [LARGE SCALE GENOMIC DNA]</scope>
    <source>
        <strain evidence="3 4">CBS 146.42</strain>
    </source>
</reference>
<evidence type="ECO:0000259" key="2">
    <source>
        <dbReference type="PROSITE" id="PS50011"/>
    </source>
</evidence>
<dbReference type="InterPro" id="IPR011009">
    <property type="entry name" value="Kinase-like_dom_sf"/>
</dbReference>
<dbReference type="PROSITE" id="PS50011">
    <property type="entry name" value="PROTEIN_KINASE_DOM"/>
    <property type="match status" value="3"/>
</dbReference>
<feature type="compositionally biased region" description="Acidic residues" evidence="1">
    <location>
        <begin position="1126"/>
        <end position="1145"/>
    </location>
</feature>
<dbReference type="Gene3D" id="1.10.510.10">
    <property type="entry name" value="Transferase(Phosphotransferase) domain 1"/>
    <property type="match status" value="3"/>
</dbReference>
<name>A0A8H5GBE7_9AGAR</name>
<keyword evidence="4" id="KW-1185">Reference proteome</keyword>
<feature type="domain" description="Protein kinase" evidence="2">
    <location>
        <begin position="531"/>
        <end position="783"/>
    </location>
</feature>
<sequence>MSGMLRVANRRLLGVKPSQFLTKGSQLGKSRAGDDIIFRASASRSLGGFLRLLRLKQSKAPPPELNMPTESEIFATLHHLVSGINAEDRVQEVADKARVIKPEDIQLLVDCLSTALDKNAAPLKCRAYVWRALIRVTSSAKLFAQNHTLRSDHITPDNDSPPGVYRISREPSLRIQVLKTKDNVHEPYSESIVSWAHLSHPNIIPLYSVLLEEAVHPSLVYPCVANGSICDYVRETSEAEAPRLPLISDVVNAMYYMHQLDVAHGGLSPQTVLVTCDGRALITSLDTTPEIGGSYNQTSARYSAPELFGEDDIQPTKAADMWSFACLCYEVLYGKIPFYQITNDFKVSGAIARGAKPIRPSQDEADFDEIHDMIWQLLLMCWEYEPEDRPPCLKVHQVLLGMDIQDDRPKPSSMISPDFMQCSSIDPMRARATLVEVLGPEHASSLRVPEQLRSTLFGLMPNTVKFEATATAAKKLSPDDTQCLVDFLDLVLEDLPHWAGSESQATQTLLSKTMMSTHIIPKHYKLNEMQYDAHVPIMEGSFGKAYQGRGMRVRVNVVTSSSLIRAFLRSLSDWCHSSHPNVIPFYGVFHEGVNESRHLCVVTPLWQNGNLRHYAPTLPQKSRMILILDVACGLSYLHEMSTVYGTDAITPEKILISNEGRAILSCYDTHRMFTESGAATASTYELRFIAPNASSFIPHDIWSLGCLCYEVLTQKPPYYQYTEATQIQSAVSQGELPKRPERSDEGIEEVNEQVWELITNCCSYRWEDRPRTQQVRERIANMVEEDDRPEANILPETGILMLRSRPDLDFSRVEALLGKIQVELLRSPLVKLIQSRTKDVAAAATMLGPDDTRTLVDFLDLALKDHLTISDERNRALALLSRVTSSTCIFPQRYEVKGIKYRPMPIAEGGFATVHEGINLKMCIKVMTRVDPKAFTEWIKELILWAHSSHPNVLPFYGVFLEDVGDFQRICLVSPFMKNGNLHDYAPRLPQKSRLSLILDVINGLQYIHGLGIIHSDLKGQNVLISDEGRGFITDFGASHIVTTTATATTSSVHSTLRFAAPELMEEGAQPSKECDIWSFGCLCYEVLTRKPPYYQYARDFQVAAALSRKELPKRPGPTERNDTNNSDEDNWDDDDDDIDEDSDAIDDQGWNLITTCCAPSPKDRLQTPAIKELIVDMKIWDERPPMKTVPGAEIFKLRLDPEIDLNRVGEILDQLQASVAPFELSPQRDFSVVWNELK</sequence>
<dbReference type="SUPFAM" id="SSF56112">
    <property type="entry name" value="Protein kinase-like (PK-like)"/>
    <property type="match status" value="3"/>
</dbReference>
<dbReference type="AlphaFoldDB" id="A0A8H5GBE7"/>
<proteinExistence type="predicted"/>
<evidence type="ECO:0000313" key="3">
    <source>
        <dbReference type="EMBL" id="KAF5361829.1"/>
    </source>
</evidence>
<dbReference type="InterPro" id="IPR051681">
    <property type="entry name" value="Ser/Thr_Kinases-Pseudokinases"/>
</dbReference>
<dbReference type="Proteomes" id="UP000559027">
    <property type="component" value="Unassembled WGS sequence"/>
</dbReference>
<dbReference type="InterPro" id="IPR000719">
    <property type="entry name" value="Prot_kinase_dom"/>
</dbReference>
<dbReference type="PANTHER" id="PTHR44329">
    <property type="entry name" value="SERINE/THREONINE-PROTEIN KINASE TNNI3K-RELATED"/>
    <property type="match status" value="1"/>
</dbReference>